<protein>
    <submittedName>
        <fullName evidence="3">Uncharacterized protein</fullName>
    </submittedName>
</protein>
<feature type="compositionally biased region" description="Low complexity" evidence="1">
    <location>
        <begin position="107"/>
        <end position="126"/>
    </location>
</feature>
<reference evidence="3 4" key="1">
    <citation type="journal article" date="2012" name="Genome Biol.">
        <title>Genome and low-iron response of an oceanic diatom adapted to chronic iron limitation.</title>
        <authorList>
            <person name="Lommer M."/>
            <person name="Specht M."/>
            <person name="Roy A.S."/>
            <person name="Kraemer L."/>
            <person name="Andreson R."/>
            <person name="Gutowska M.A."/>
            <person name="Wolf J."/>
            <person name="Bergner S.V."/>
            <person name="Schilhabel M.B."/>
            <person name="Klostermeier U.C."/>
            <person name="Beiko R.G."/>
            <person name="Rosenstiel P."/>
            <person name="Hippler M."/>
            <person name="Laroche J."/>
        </authorList>
    </citation>
    <scope>NUCLEOTIDE SEQUENCE [LARGE SCALE GENOMIC DNA]</scope>
    <source>
        <strain evidence="3 4">CCMP1005</strain>
    </source>
</reference>
<dbReference type="Proteomes" id="UP000266841">
    <property type="component" value="Unassembled WGS sequence"/>
</dbReference>
<dbReference type="EMBL" id="AGNL01048380">
    <property type="protein sequence ID" value="EJK45618.1"/>
    <property type="molecule type" value="Genomic_DNA"/>
</dbReference>
<accession>K0R0E4</accession>
<comment type="caution">
    <text evidence="3">The sequence shown here is derived from an EMBL/GenBank/DDBJ whole genome shotgun (WGS) entry which is preliminary data.</text>
</comment>
<proteinExistence type="predicted"/>
<evidence type="ECO:0000256" key="1">
    <source>
        <dbReference type="SAM" id="MobiDB-lite"/>
    </source>
</evidence>
<feature type="chain" id="PRO_5003838769" evidence="2">
    <location>
        <begin position="17"/>
        <end position="214"/>
    </location>
</feature>
<keyword evidence="4" id="KW-1185">Reference proteome</keyword>
<name>K0R0E4_THAOC</name>
<dbReference type="AlphaFoldDB" id="K0R0E4"/>
<gene>
    <name evidence="3" type="ORF">THAOC_35759</name>
</gene>
<feature type="signal peptide" evidence="2">
    <location>
        <begin position="1"/>
        <end position="16"/>
    </location>
</feature>
<feature type="region of interest" description="Disordered" evidence="1">
    <location>
        <begin position="106"/>
        <end position="128"/>
    </location>
</feature>
<evidence type="ECO:0000313" key="3">
    <source>
        <dbReference type="EMBL" id="EJK45618.1"/>
    </source>
</evidence>
<evidence type="ECO:0000256" key="2">
    <source>
        <dbReference type="SAM" id="SignalP"/>
    </source>
</evidence>
<organism evidence="3 4">
    <name type="scientific">Thalassiosira oceanica</name>
    <name type="common">Marine diatom</name>
    <dbReference type="NCBI Taxonomy" id="159749"/>
    <lineage>
        <taxon>Eukaryota</taxon>
        <taxon>Sar</taxon>
        <taxon>Stramenopiles</taxon>
        <taxon>Ochrophyta</taxon>
        <taxon>Bacillariophyta</taxon>
        <taxon>Coscinodiscophyceae</taxon>
        <taxon>Thalassiosirophycidae</taxon>
        <taxon>Thalassiosirales</taxon>
        <taxon>Thalassiosiraceae</taxon>
        <taxon>Thalassiosira</taxon>
    </lineage>
</organism>
<keyword evidence="2" id="KW-0732">Signal</keyword>
<sequence>MKLIALVLASLSFATASDSIRLRGSGGEFITVYDIDEEVRSSDSEDDDTCAVSIRCLDHEQTIHETGARNKQELKNLKPCQTFCPWEGSAGSWKCTWGFSGYCPNDSSSSSSSGGRRPRGAGSPGRQCRKRVAETGAKTCIFPSDLIRDFGLVGGCSECGGLAAYQCVGDMPGVCCPPAAATRDTQQIVSKNGSENTCTRVDAEEDIGVLAEKM</sequence>
<evidence type="ECO:0000313" key="4">
    <source>
        <dbReference type="Proteomes" id="UP000266841"/>
    </source>
</evidence>